<dbReference type="AlphaFoldDB" id="B0DWU6"/>
<comment type="subcellular location">
    <subcellularLocation>
        <location evidence="1">Cell membrane</location>
        <topology evidence="1">Multi-pass membrane protein</topology>
    </subcellularLocation>
</comment>
<evidence type="ECO:0000313" key="6">
    <source>
        <dbReference type="EMBL" id="EDR00953.1"/>
    </source>
</evidence>
<dbReference type="GO" id="GO:0036376">
    <property type="term" value="P:sodium ion export across plasma membrane"/>
    <property type="evidence" value="ECO:0007669"/>
    <property type="project" value="TreeGrafter"/>
</dbReference>
<dbReference type="InterPro" id="IPR023214">
    <property type="entry name" value="HAD_sf"/>
</dbReference>
<dbReference type="Gene3D" id="3.40.50.1000">
    <property type="entry name" value="HAD superfamily/HAD-like"/>
    <property type="match status" value="1"/>
</dbReference>
<keyword evidence="4" id="KW-1133">Transmembrane helix</keyword>
<evidence type="ECO:0000256" key="5">
    <source>
        <dbReference type="ARBA" id="ARBA00023136"/>
    </source>
</evidence>
<dbReference type="GO" id="GO:1902600">
    <property type="term" value="P:proton transmembrane transport"/>
    <property type="evidence" value="ECO:0007669"/>
    <property type="project" value="TreeGrafter"/>
</dbReference>
<evidence type="ECO:0000256" key="2">
    <source>
        <dbReference type="ARBA" id="ARBA00022475"/>
    </source>
</evidence>
<keyword evidence="2" id="KW-1003">Cell membrane</keyword>
<proteinExistence type="predicted"/>
<evidence type="ECO:0000256" key="4">
    <source>
        <dbReference type="ARBA" id="ARBA00022989"/>
    </source>
</evidence>
<dbReference type="OrthoDB" id="3352408at2759"/>
<dbReference type="PANTHER" id="PTHR43294:SF21">
    <property type="entry name" value="CATION TRANSPORTING ATPASE"/>
    <property type="match status" value="1"/>
</dbReference>
<dbReference type="InterPro" id="IPR050510">
    <property type="entry name" value="Cation_transp_ATPase_P-type"/>
</dbReference>
<name>B0DWU6_LACBS</name>
<dbReference type="GO" id="GO:0030007">
    <property type="term" value="P:intracellular potassium ion homeostasis"/>
    <property type="evidence" value="ECO:0007669"/>
    <property type="project" value="TreeGrafter"/>
</dbReference>
<accession>B0DWU6</accession>
<dbReference type="GeneID" id="6084033"/>
<dbReference type="PANTHER" id="PTHR43294">
    <property type="entry name" value="SODIUM/POTASSIUM-TRANSPORTING ATPASE SUBUNIT ALPHA"/>
    <property type="match status" value="1"/>
</dbReference>
<protein>
    <submittedName>
        <fullName evidence="6">Ca-transporting ATPase, truncated</fullName>
    </submittedName>
</protein>
<evidence type="ECO:0000256" key="1">
    <source>
        <dbReference type="ARBA" id="ARBA00004651"/>
    </source>
</evidence>
<sequence length="104" mass="10729">MAVTVVPVIQAGKGWKGTGFFAISVVVGITPEMLPKVVAANFAHSAVRVARKKVIVKVFEAIQSLGAVNILCSDKTGTLTIDLVRVSGSTPGSGEPSDLPIKLA</sequence>
<dbReference type="KEGG" id="lbc:LACBIDRAFT_312740"/>
<keyword evidence="5" id="KW-0472">Membrane</keyword>
<keyword evidence="3" id="KW-0812">Transmembrane</keyword>
<dbReference type="STRING" id="486041.B0DWU6"/>
<dbReference type="HOGENOM" id="CLU_2250612_0_0_1"/>
<organism evidence="7">
    <name type="scientific">Laccaria bicolor (strain S238N-H82 / ATCC MYA-4686)</name>
    <name type="common">Bicoloured deceiver</name>
    <name type="synonym">Laccaria laccata var. bicolor</name>
    <dbReference type="NCBI Taxonomy" id="486041"/>
    <lineage>
        <taxon>Eukaryota</taxon>
        <taxon>Fungi</taxon>
        <taxon>Dikarya</taxon>
        <taxon>Basidiomycota</taxon>
        <taxon>Agaricomycotina</taxon>
        <taxon>Agaricomycetes</taxon>
        <taxon>Agaricomycetidae</taxon>
        <taxon>Agaricales</taxon>
        <taxon>Agaricineae</taxon>
        <taxon>Hydnangiaceae</taxon>
        <taxon>Laccaria</taxon>
    </lineage>
</organism>
<dbReference type="SUPFAM" id="SSF81665">
    <property type="entry name" value="Calcium ATPase, transmembrane domain M"/>
    <property type="match status" value="1"/>
</dbReference>
<reference evidence="6 7" key="1">
    <citation type="journal article" date="2008" name="Nature">
        <title>The genome of Laccaria bicolor provides insights into mycorrhizal symbiosis.</title>
        <authorList>
            <person name="Martin F."/>
            <person name="Aerts A."/>
            <person name="Ahren D."/>
            <person name="Brun A."/>
            <person name="Danchin E.G.J."/>
            <person name="Duchaussoy F."/>
            <person name="Gibon J."/>
            <person name="Kohler A."/>
            <person name="Lindquist E."/>
            <person name="Pereda V."/>
            <person name="Salamov A."/>
            <person name="Shapiro H.J."/>
            <person name="Wuyts J."/>
            <person name="Blaudez D."/>
            <person name="Buee M."/>
            <person name="Brokstein P."/>
            <person name="Canbaeck B."/>
            <person name="Cohen D."/>
            <person name="Courty P.E."/>
            <person name="Coutinho P.M."/>
            <person name="Delaruelle C."/>
            <person name="Detter J.C."/>
            <person name="Deveau A."/>
            <person name="DiFazio S."/>
            <person name="Duplessis S."/>
            <person name="Fraissinet-Tachet L."/>
            <person name="Lucic E."/>
            <person name="Frey-Klett P."/>
            <person name="Fourrey C."/>
            <person name="Feussner I."/>
            <person name="Gay G."/>
            <person name="Grimwood J."/>
            <person name="Hoegger P.J."/>
            <person name="Jain P."/>
            <person name="Kilaru S."/>
            <person name="Labbe J."/>
            <person name="Lin Y.C."/>
            <person name="Legue V."/>
            <person name="Le Tacon F."/>
            <person name="Marmeisse R."/>
            <person name="Melayah D."/>
            <person name="Montanini B."/>
            <person name="Muratet M."/>
            <person name="Nehls U."/>
            <person name="Niculita-Hirzel H."/>
            <person name="Oudot-Le Secq M.P."/>
            <person name="Peter M."/>
            <person name="Quesneville H."/>
            <person name="Rajashekar B."/>
            <person name="Reich M."/>
            <person name="Rouhier N."/>
            <person name="Schmutz J."/>
            <person name="Yin T."/>
            <person name="Chalot M."/>
            <person name="Henrissat B."/>
            <person name="Kuees U."/>
            <person name="Lucas S."/>
            <person name="Van de Peer Y."/>
            <person name="Podila G.K."/>
            <person name="Polle A."/>
            <person name="Pukkila P.J."/>
            <person name="Richardson P.M."/>
            <person name="Rouze P."/>
            <person name="Sanders I.R."/>
            <person name="Stajich J.E."/>
            <person name="Tunlid A."/>
            <person name="Tuskan G."/>
            <person name="Grigoriev I.V."/>
        </authorList>
    </citation>
    <scope>NUCLEOTIDE SEQUENCE [LARGE SCALE GENOMIC DNA]</scope>
    <source>
        <strain evidence="7">S238N-H82 / ATCC MYA-4686</strain>
    </source>
</reference>
<dbReference type="EMBL" id="DS547144">
    <property type="protein sequence ID" value="EDR00953.1"/>
    <property type="molecule type" value="Genomic_DNA"/>
</dbReference>
<evidence type="ECO:0000313" key="7">
    <source>
        <dbReference type="Proteomes" id="UP000001194"/>
    </source>
</evidence>
<dbReference type="PROSITE" id="PS00154">
    <property type="entry name" value="ATPASE_E1_E2"/>
    <property type="match status" value="1"/>
</dbReference>
<dbReference type="InterPro" id="IPR023298">
    <property type="entry name" value="ATPase_P-typ_TM_dom_sf"/>
</dbReference>
<evidence type="ECO:0000256" key="3">
    <source>
        <dbReference type="ARBA" id="ARBA00022692"/>
    </source>
</evidence>
<dbReference type="GO" id="GO:0005886">
    <property type="term" value="C:plasma membrane"/>
    <property type="evidence" value="ECO:0007669"/>
    <property type="project" value="UniProtKB-SubCell"/>
</dbReference>
<dbReference type="Gene3D" id="1.20.1110.10">
    <property type="entry name" value="Calcium-transporting ATPase, transmembrane domain"/>
    <property type="match status" value="1"/>
</dbReference>
<dbReference type="GO" id="GO:0006883">
    <property type="term" value="P:intracellular sodium ion homeostasis"/>
    <property type="evidence" value="ECO:0007669"/>
    <property type="project" value="TreeGrafter"/>
</dbReference>
<dbReference type="RefSeq" id="XP_001888348.1">
    <property type="nucleotide sequence ID" value="XM_001888313.1"/>
</dbReference>
<dbReference type="Proteomes" id="UP000001194">
    <property type="component" value="Unassembled WGS sequence"/>
</dbReference>
<dbReference type="InParanoid" id="B0DWU6"/>
<dbReference type="GO" id="GO:1990573">
    <property type="term" value="P:potassium ion import across plasma membrane"/>
    <property type="evidence" value="ECO:0007669"/>
    <property type="project" value="TreeGrafter"/>
</dbReference>
<keyword evidence="7" id="KW-1185">Reference proteome</keyword>
<dbReference type="InterPro" id="IPR018303">
    <property type="entry name" value="ATPase_P-typ_P_site"/>
</dbReference>
<dbReference type="GO" id="GO:0005391">
    <property type="term" value="F:P-type sodium:potassium-exchanging transporter activity"/>
    <property type="evidence" value="ECO:0007669"/>
    <property type="project" value="TreeGrafter"/>
</dbReference>
<gene>
    <name evidence="6" type="ORF">LACBIDRAFT_312740</name>
</gene>